<dbReference type="CDD" id="cd07731">
    <property type="entry name" value="ComA-like_MBL-fold"/>
    <property type="match status" value="1"/>
</dbReference>
<dbReference type="GO" id="GO:0005886">
    <property type="term" value="C:plasma membrane"/>
    <property type="evidence" value="ECO:0007669"/>
    <property type="project" value="UniProtKB-SubCell"/>
</dbReference>
<comment type="caution">
    <text evidence="8">The sequence shown here is derived from an EMBL/GenBank/DDBJ whole genome shotgun (WGS) entry which is preliminary data.</text>
</comment>
<dbReference type="EMBL" id="AJSR01001100">
    <property type="protein sequence ID" value="EKM31639.1"/>
    <property type="molecule type" value="Genomic_DNA"/>
</dbReference>
<dbReference type="SUPFAM" id="SSF56281">
    <property type="entry name" value="Metallo-hydrolase/oxidoreductase"/>
    <property type="match status" value="1"/>
</dbReference>
<feature type="transmembrane region" description="Helical" evidence="6">
    <location>
        <begin position="45"/>
        <end position="63"/>
    </location>
</feature>
<dbReference type="InterPro" id="IPR001279">
    <property type="entry name" value="Metallo-B-lactamas"/>
</dbReference>
<dbReference type="NCBIfam" id="TIGR00361">
    <property type="entry name" value="ComEC_Rec2"/>
    <property type="match status" value="1"/>
</dbReference>
<dbReference type="Pfam" id="PF00753">
    <property type="entry name" value="Lactamase_B"/>
    <property type="match status" value="1"/>
</dbReference>
<evidence type="ECO:0000256" key="4">
    <source>
        <dbReference type="ARBA" id="ARBA00022989"/>
    </source>
</evidence>
<dbReference type="NCBIfam" id="TIGR00360">
    <property type="entry name" value="ComEC_N-term"/>
    <property type="match status" value="1"/>
</dbReference>
<sequence>MTLLEKSLTLALFVASVISSAWWPTIPDWRWLLLGIIATGSIIKLRRGLLSIGVISGFMVVIIHGNVMEHQRQALFQAGVNITINGKVDSPFTQISHGYEGIARVHQVNSQNLLPFFKPKIRLITPFPLAVNSEFTTEVTIKPIFGLLNEAGHDAEKQAVGKGIVARATVSKDSAWLIRERSSLRTQIIAVVHKHIVQLEHFALIRALAFSDRTLLSRYDWQLLRDSGLLHLVSISGLHIGMAFAFGMSFGVVVRYALPKFVFLPSLFGLATAFLYSWLADFSLPTTRAFSVCLIYLLLKSALIYWSAWRVLLLAVAIQLCIEPFSALTMSFWLSYLSVIAVLFAVNCVQHSRGNWIRKLGTLFKIQLVLTVLIIPISGLFFAGTSLSSILYNLIFIPWFGFVVVPLMFVALIITPFSVHLANILWQWLDWMLVPLTWSLPFALGSWQSLSSQATLWVLVLGVCVLSMRFLNRETSGVLFLVITSLVLWYERKSDGWRIDVLDVGHGLAVLLEKDGEVLLYDTGKTWAYGSIAEQVIAPILYRRGFGSIDMFVVSHADSDHAGGRAYIERHFAPVRKFSSQNYANYQPCIAGERWKWQALEFEVLWPPKLVKRAYNPHSCVIRVVDTKMDFKLLLTGDIEAVSEWILVRNPDQLKSDVVIVPHHGSKSSSNPKFVEAIAPKLAIASLAKGNQWGMPANNVVLAYENANAKWLDTGNGGQISVLIEQENWYFETKRSETFDPWYRQMLRNGVE</sequence>
<dbReference type="InterPro" id="IPR035681">
    <property type="entry name" value="ComA-like_MBL"/>
</dbReference>
<evidence type="ECO:0000313" key="9">
    <source>
        <dbReference type="Proteomes" id="UP000008367"/>
    </source>
</evidence>
<evidence type="ECO:0000256" key="2">
    <source>
        <dbReference type="ARBA" id="ARBA00022475"/>
    </source>
</evidence>
<evidence type="ECO:0000256" key="1">
    <source>
        <dbReference type="ARBA" id="ARBA00004651"/>
    </source>
</evidence>
<feature type="transmembrane region" description="Helical" evidence="6">
    <location>
        <begin position="262"/>
        <end position="280"/>
    </location>
</feature>
<keyword evidence="4 6" id="KW-1133">Transmembrane helix</keyword>
<feature type="transmembrane region" description="Helical" evidence="6">
    <location>
        <begin position="228"/>
        <end position="250"/>
    </location>
</feature>
<dbReference type="Gene3D" id="3.60.15.10">
    <property type="entry name" value="Ribonuclease Z/Hydroxyacylglutathione hydrolase-like"/>
    <property type="match status" value="1"/>
</dbReference>
<keyword evidence="2" id="KW-1003">Cell membrane</keyword>
<dbReference type="SMART" id="SM00849">
    <property type="entry name" value="Lactamase_B"/>
    <property type="match status" value="1"/>
</dbReference>
<keyword evidence="3 6" id="KW-0812">Transmembrane</keyword>
<dbReference type="PANTHER" id="PTHR30619:SF1">
    <property type="entry name" value="RECOMBINATION PROTEIN 2"/>
    <property type="match status" value="1"/>
</dbReference>
<evidence type="ECO:0000313" key="8">
    <source>
        <dbReference type="EMBL" id="EKM31639.1"/>
    </source>
</evidence>
<feature type="transmembrane region" description="Helical" evidence="6">
    <location>
        <begin position="330"/>
        <end position="350"/>
    </location>
</feature>
<gene>
    <name evidence="8" type="ORF">VCHENC02_2738</name>
</gene>
<protein>
    <submittedName>
        <fullName evidence="8">DNA internalization-related competence protein ComEC/Rec2</fullName>
    </submittedName>
</protein>
<feature type="transmembrane region" description="Helical" evidence="6">
    <location>
        <begin position="454"/>
        <end position="471"/>
    </location>
</feature>
<name>A0A454CZ20_VIBHA</name>
<dbReference type="InterPro" id="IPR036866">
    <property type="entry name" value="RibonucZ/Hydroxyglut_hydro"/>
</dbReference>
<dbReference type="InterPro" id="IPR052159">
    <property type="entry name" value="Competence_DNA_uptake"/>
</dbReference>
<dbReference type="PANTHER" id="PTHR30619">
    <property type="entry name" value="DNA INTERNALIZATION/COMPETENCE PROTEIN COMEC/REC2"/>
    <property type="match status" value="1"/>
</dbReference>
<comment type="subcellular location">
    <subcellularLocation>
        <location evidence="1">Cell membrane</location>
        <topology evidence="1">Multi-pass membrane protein</topology>
    </subcellularLocation>
</comment>
<evidence type="ECO:0000256" key="3">
    <source>
        <dbReference type="ARBA" id="ARBA00022692"/>
    </source>
</evidence>
<reference evidence="8 9" key="1">
    <citation type="submission" date="2012-10" db="EMBL/GenBank/DDBJ databases">
        <title>Genome sequence of Vibrio Cholerae HENC-02.</title>
        <authorList>
            <person name="Eppinger M."/>
            <person name="Hasan N.A."/>
            <person name="Sengamalay N."/>
            <person name="Hine E."/>
            <person name="Su Q."/>
            <person name="Daugherty S.C."/>
            <person name="Young S."/>
            <person name="Sadzewicz L."/>
            <person name="Tallon L."/>
            <person name="Cebula T.A."/>
            <person name="Ravel J."/>
            <person name="Colwell R.R."/>
        </authorList>
    </citation>
    <scope>NUCLEOTIDE SEQUENCE [LARGE SCALE GENOMIC DNA]</scope>
    <source>
        <strain evidence="8 9">HENC-02</strain>
    </source>
</reference>
<evidence type="ECO:0000256" key="5">
    <source>
        <dbReference type="ARBA" id="ARBA00023136"/>
    </source>
</evidence>
<feature type="transmembrane region" description="Helical" evidence="6">
    <location>
        <begin position="292"/>
        <end position="318"/>
    </location>
</feature>
<dbReference type="Proteomes" id="UP000008367">
    <property type="component" value="Unassembled WGS sequence"/>
</dbReference>
<evidence type="ECO:0000256" key="6">
    <source>
        <dbReference type="SAM" id="Phobius"/>
    </source>
</evidence>
<feature type="transmembrane region" description="Helical" evidence="6">
    <location>
        <begin position="428"/>
        <end position="448"/>
    </location>
</feature>
<proteinExistence type="predicted"/>
<dbReference type="STRING" id="669.AL538_14600"/>
<feature type="domain" description="Metallo-beta-lactamase" evidence="7">
    <location>
        <begin position="506"/>
        <end position="689"/>
    </location>
</feature>
<feature type="transmembrane region" description="Helical" evidence="6">
    <location>
        <begin position="362"/>
        <end position="384"/>
    </location>
</feature>
<dbReference type="Pfam" id="PF03772">
    <property type="entry name" value="Competence"/>
    <property type="match status" value="1"/>
</dbReference>
<feature type="transmembrane region" description="Helical" evidence="6">
    <location>
        <begin position="390"/>
        <end position="416"/>
    </location>
</feature>
<accession>A0A454CZ20</accession>
<keyword evidence="5 6" id="KW-0472">Membrane</keyword>
<evidence type="ECO:0000259" key="7">
    <source>
        <dbReference type="SMART" id="SM00849"/>
    </source>
</evidence>
<dbReference type="InterPro" id="IPR004477">
    <property type="entry name" value="ComEC_N"/>
</dbReference>
<dbReference type="InterPro" id="IPR004797">
    <property type="entry name" value="Competence_ComEC/Rec2"/>
</dbReference>
<dbReference type="GO" id="GO:0030420">
    <property type="term" value="P:establishment of competence for transformation"/>
    <property type="evidence" value="ECO:0007669"/>
    <property type="project" value="InterPro"/>
</dbReference>
<organism evidence="8 9">
    <name type="scientific">Vibrio harveyi</name>
    <name type="common">Beneckea harveyi</name>
    <dbReference type="NCBI Taxonomy" id="669"/>
    <lineage>
        <taxon>Bacteria</taxon>
        <taxon>Pseudomonadati</taxon>
        <taxon>Pseudomonadota</taxon>
        <taxon>Gammaproteobacteria</taxon>
        <taxon>Vibrionales</taxon>
        <taxon>Vibrionaceae</taxon>
        <taxon>Vibrio</taxon>
    </lineage>
</organism>
<dbReference type="AlphaFoldDB" id="A0A454CZ20"/>